<dbReference type="OrthoDB" id="129084at2759"/>
<organism evidence="1 2">
    <name type="scientific">Phytophthora megakarya</name>
    <dbReference type="NCBI Taxonomy" id="4795"/>
    <lineage>
        <taxon>Eukaryota</taxon>
        <taxon>Sar</taxon>
        <taxon>Stramenopiles</taxon>
        <taxon>Oomycota</taxon>
        <taxon>Peronosporomycetes</taxon>
        <taxon>Peronosporales</taxon>
        <taxon>Peronosporaceae</taxon>
        <taxon>Phytophthora</taxon>
    </lineage>
</organism>
<sequence length="83" mass="9998">MQDFPVKETMSRSKRNKLVLKSKKAENESFLLPEEIDPYQRTYSRTHGWKKRKPRGKGIRPRQHIRLTDCPFRFVVQRNLAKN</sequence>
<dbReference type="EMBL" id="NBNE01007452">
    <property type="protein sequence ID" value="OWZ00639.1"/>
    <property type="molecule type" value="Genomic_DNA"/>
</dbReference>
<name>A0A225V6P5_9STRA</name>
<evidence type="ECO:0000313" key="2">
    <source>
        <dbReference type="Proteomes" id="UP000198211"/>
    </source>
</evidence>
<evidence type="ECO:0000313" key="1">
    <source>
        <dbReference type="EMBL" id="OWZ00639.1"/>
    </source>
</evidence>
<accession>A0A225V6P5</accession>
<protein>
    <submittedName>
        <fullName evidence="1">Uncharacterized protein</fullName>
    </submittedName>
</protein>
<keyword evidence="2" id="KW-1185">Reference proteome</keyword>
<gene>
    <name evidence="1" type="ORF">PHMEG_00028128</name>
</gene>
<proteinExistence type="predicted"/>
<comment type="caution">
    <text evidence="1">The sequence shown here is derived from an EMBL/GenBank/DDBJ whole genome shotgun (WGS) entry which is preliminary data.</text>
</comment>
<dbReference type="AlphaFoldDB" id="A0A225V6P5"/>
<dbReference type="Proteomes" id="UP000198211">
    <property type="component" value="Unassembled WGS sequence"/>
</dbReference>
<reference evidence="2" key="1">
    <citation type="submission" date="2017-03" db="EMBL/GenBank/DDBJ databases">
        <title>Phytopthora megakarya and P. palmivora, two closely related causual agents of cacao black pod achieved similar genome size and gene model numbers by different mechanisms.</title>
        <authorList>
            <person name="Ali S."/>
            <person name="Shao J."/>
            <person name="Larry D.J."/>
            <person name="Kronmiller B."/>
            <person name="Shen D."/>
            <person name="Strem M.D."/>
            <person name="Melnick R.L."/>
            <person name="Guiltinan M.J."/>
            <person name="Tyler B.M."/>
            <person name="Meinhardt L.W."/>
            <person name="Bailey B.A."/>
        </authorList>
    </citation>
    <scope>NUCLEOTIDE SEQUENCE [LARGE SCALE GENOMIC DNA]</scope>
    <source>
        <strain evidence="2">zdho120</strain>
    </source>
</reference>